<dbReference type="OrthoDB" id="24047at2759"/>
<dbReference type="PANTHER" id="PTHR32134">
    <property type="entry name" value="FNIP REPEAT-CONTAINING PROTEIN"/>
    <property type="match status" value="1"/>
</dbReference>
<dbReference type="InterPro" id="IPR008615">
    <property type="entry name" value="FNIP"/>
</dbReference>
<dbReference type="Pfam" id="PF05725">
    <property type="entry name" value="FNIP"/>
    <property type="match status" value="5"/>
</dbReference>
<name>A0A152A6F5_TIELA</name>
<comment type="caution">
    <text evidence="2">The sequence shown here is derived from an EMBL/GenBank/DDBJ whole genome shotgun (WGS) entry which is preliminary data.</text>
</comment>
<sequence length="559" mass="64549">MSNTIISVEISKYRKNTTRDKLYIAIQLPKRFKSLFFQNIDDHYYAVKKINPIYCKFPIYRAIINTIENIYIEKLELNMYFDSLLYFDTLRWPQGLKELILGLSDPIHNCLPKPLSIIPKGFFPEGLQTLKLGYNFYHQLGKESLPESITKLHLKSGISYDYTNVNLYAPRNCKDLCLGSLMNRVLIVSKDIAPNIVILDLHGWDCDFLEPFPPTLRDFRMGGANNTLRPGLLNEGLEKLTMGIFKVVDHNNNPGHFWDEGILPSSLIELYLWRYNHQIPNDCKFPPNLKILDLEYYRKSLEFSTLPPSINRLEIGLYNEPIPAGSLPPILEYLYLGEEFNHPLMKGSLPDSIKELQFSIKRCKFNSEICEFPQSLEILKFGKNFNQSLHSLSKLTNLKELTVDDGFQQSLPKLPGSLESLTIGTWYNATITEDLPKSLKILKIHNCKISKDFNIDNILQDGLDTLILGRDFNHKFKAGITLPSSLRHLELSKEYKETLEEGSLPEGLSTLKFYFHKNNCNILPSTLTKLYCEFNYKSKVPLRLKPGIPFYCNVYLYIE</sequence>
<evidence type="ECO:0000313" key="3">
    <source>
        <dbReference type="Proteomes" id="UP000076078"/>
    </source>
</evidence>
<dbReference type="Gene3D" id="3.80.10.10">
    <property type="entry name" value="Ribonuclease Inhibitor"/>
    <property type="match status" value="1"/>
</dbReference>
<accession>A0A152A6F5</accession>
<reference evidence="2 3" key="1">
    <citation type="submission" date="2015-12" db="EMBL/GenBank/DDBJ databases">
        <title>Dictyostelia acquired genes for synthesis and detection of signals that induce cell-type specialization by lateral gene transfer from prokaryotes.</title>
        <authorList>
            <person name="Gloeckner G."/>
            <person name="Schaap P."/>
        </authorList>
    </citation>
    <scope>NUCLEOTIDE SEQUENCE [LARGE SCALE GENOMIC DNA]</scope>
    <source>
        <strain evidence="2 3">TK</strain>
    </source>
</reference>
<keyword evidence="3" id="KW-1185">Reference proteome</keyword>
<dbReference type="FunCoup" id="A0A152A6F5">
    <property type="interactions" value="738"/>
</dbReference>
<evidence type="ECO:0000313" key="2">
    <source>
        <dbReference type="EMBL" id="KYR01701.1"/>
    </source>
</evidence>
<keyword evidence="1" id="KW-0677">Repeat</keyword>
<dbReference type="InterPro" id="IPR032675">
    <property type="entry name" value="LRR_dom_sf"/>
</dbReference>
<dbReference type="InParanoid" id="A0A152A6F5"/>
<dbReference type="STRING" id="361077.A0A152A6F5"/>
<protein>
    <submittedName>
        <fullName evidence="2">Uncharacterized protein</fullName>
    </submittedName>
</protein>
<dbReference type="PANTHER" id="PTHR32134:SF92">
    <property type="entry name" value="FNIP REPEAT-CONTAINING PROTEIN"/>
    <property type="match status" value="1"/>
</dbReference>
<organism evidence="2 3">
    <name type="scientific">Tieghemostelium lacteum</name>
    <name type="common">Slime mold</name>
    <name type="synonym">Dictyostelium lacteum</name>
    <dbReference type="NCBI Taxonomy" id="361077"/>
    <lineage>
        <taxon>Eukaryota</taxon>
        <taxon>Amoebozoa</taxon>
        <taxon>Evosea</taxon>
        <taxon>Eumycetozoa</taxon>
        <taxon>Dictyostelia</taxon>
        <taxon>Dictyosteliales</taxon>
        <taxon>Raperosteliaceae</taxon>
        <taxon>Tieghemostelium</taxon>
    </lineage>
</organism>
<proteinExistence type="predicted"/>
<gene>
    <name evidence="2" type="ORF">DLAC_11489</name>
</gene>
<dbReference type="Proteomes" id="UP000076078">
    <property type="component" value="Unassembled WGS sequence"/>
</dbReference>
<dbReference type="InterPro" id="IPR051251">
    <property type="entry name" value="STK_FNIP-Repeat"/>
</dbReference>
<evidence type="ECO:0000256" key="1">
    <source>
        <dbReference type="ARBA" id="ARBA00022737"/>
    </source>
</evidence>
<dbReference type="EMBL" id="LODT01000006">
    <property type="protein sequence ID" value="KYR01701.1"/>
    <property type="molecule type" value="Genomic_DNA"/>
</dbReference>
<dbReference type="AlphaFoldDB" id="A0A152A6F5"/>
<dbReference type="SUPFAM" id="SSF52058">
    <property type="entry name" value="L domain-like"/>
    <property type="match status" value="1"/>
</dbReference>